<feature type="compositionally biased region" description="Polar residues" evidence="3">
    <location>
        <begin position="378"/>
        <end position="389"/>
    </location>
</feature>
<name>A0AAN8PAZ1_PATCE</name>
<organism evidence="5 6">
    <name type="scientific">Patella caerulea</name>
    <name type="common">Rayed Mediterranean limpet</name>
    <dbReference type="NCBI Taxonomy" id="87958"/>
    <lineage>
        <taxon>Eukaryota</taxon>
        <taxon>Metazoa</taxon>
        <taxon>Spiralia</taxon>
        <taxon>Lophotrochozoa</taxon>
        <taxon>Mollusca</taxon>
        <taxon>Gastropoda</taxon>
        <taxon>Patellogastropoda</taxon>
        <taxon>Patelloidea</taxon>
        <taxon>Patellidae</taxon>
        <taxon>Patella</taxon>
    </lineage>
</organism>
<dbReference type="PROSITE" id="PS50068">
    <property type="entry name" value="LDLRA_2"/>
    <property type="match status" value="1"/>
</dbReference>
<proteinExistence type="predicted"/>
<dbReference type="InterPro" id="IPR042333">
    <property type="entry name" value="LRAD2/Mig-13-like"/>
</dbReference>
<keyword evidence="4" id="KW-0472">Membrane</keyword>
<dbReference type="SMART" id="SM00192">
    <property type="entry name" value="LDLa"/>
    <property type="match status" value="1"/>
</dbReference>
<sequence length="450" mass="49849">MWYHRSYTIAVFVITVAVACIVPCHGLTAVKYMVNYCKSTVPLHLNGSVILELTDKPVENRYDVGFLHCAVKIVTDPSSNIYLHFLTLDIADHVETVDRLHIYEFNDDGAKVQRTPSKGVYGVYERPYYAGNTADLSIRDYKSSGKQFSLDYLGKPTYMYQGFKILLTSVKDGHTGGCKAGYFWCSKQLICIPGELRCDGNPNCGLNDNTDEDGCAELDETVTSLLSDYSIAHAVIAAVVAVLVFLICVALIGLFVTKYNRKRYPLAKARALLSRGVCTVTTNLDMERLYAPPSYEHVMAGTSSGGMEPPPEYSEFVRTSHHRNEYLTDSEDEDFHDNSNNEFIDIHRKRAPRRTISHTSVHKAMCHSHPSSIEDPLPSTSSTSADTRPNSASSNGSHSSSSGLRHTAEDIDSEGDMKSGDSGIENSRERISKRPQKIGEESESENIISS</sequence>
<dbReference type="CDD" id="cd00112">
    <property type="entry name" value="LDLa"/>
    <property type="match status" value="1"/>
</dbReference>
<reference evidence="5 6" key="1">
    <citation type="submission" date="2024-01" db="EMBL/GenBank/DDBJ databases">
        <title>The genome of the rayed Mediterranean limpet Patella caerulea (Linnaeus, 1758).</title>
        <authorList>
            <person name="Anh-Thu Weber A."/>
            <person name="Halstead-Nussloch G."/>
        </authorList>
    </citation>
    <scope>NUCLEOTIDE SEQUENCE [LARGE SCALE GENOMIC DNA]</scope>
    <source>
        <strain evidence="5">AATW-2023a</strain>
        <tissue evidence="5">Whole specimen</tissue>
    </source>
</reference>
<dbReference type="PANTHER" id="PTHR24652">
    <property type="entry name" value="LOW-DENSITY LIPOPROTEIN RECEPTOR CLASS A DOMAIN-CONTAINING PROTEIN 2"/>
    <property type="match status" value="1"/>
</dbReference>
<dbReference type="InterPro" id="IPR002172">
    <property type="entry name" value="LDrepeatLR_classA_rpt"/>
</dbReference>
<dbReference type="Proteomes" id="UP001347796">
    <property type="component" value="Unassembled WGS sequence"/>
</dbReference>
<feature type="transmembrane region" description="Helical" evidence="4">
    <location>
        <begin position="231"/>
        <end position="256"/>
    </location>
</feature>
<comment type="caution">
    <text evidence="5">The sequence shown here is derived from an EMBL/GenBank/DDBJ whole genome shotgun (WGS) entry which is preliminary data.</text>
</comment>
<evidence type="ECO:0000256" key="1">
    <source>
        <dbReference type="ARBA" id="ARBA00023157"/>
    </source>
</evidence>
<dbReference type="SUPFAM" id="SSF57424">
    <property type="entry name" value="LDL receptor-like module"/>
    <property type="match status" value="1"/>
</dbReference>
<dbReference type="Gene3D" id="4.10.400.10">
    <property type="entry name" value="Low-density Lipoprotein Receptor"/>
    <property type="match status" value="1"/>
</dbReference>
<comment type="caution">
    <text evidence="2">Lacks conserved residue(s) required for the propagation of feature annotation.</text>
</comment>
<accession>A0AAN8PAZ1</accession>
<evidence type="ECO:0000313" key="6">
    <source>
        <dbReference type="Proteomes" id="UP001347796"/>
    </source>
</evidence>
<evidence type="ECO:0000256" key="2">
    <source>
        <dbReference type="PROSITE-ProRule" id="PRU00124"/>
    </source>
</evidence>
<evidence type="ECO:0000256" key="3">
    <source>
        <dbReference type="SAM" id="MobiDB-lite"/>
    </source>
</evidence>
<dbReference type="EMBL" id="JAZGQO010000010">
    <property type="protein sequence ID" value="KAK6174942.1"/>
    <property type="molecule type" value="Genomic_DNA"/>
</dbReference>
<feature type="region of interest" description="Disordered" evidence="3">
    <location>
        <begin position="349"/>
        <end position="450"/>
    </location>
</feature>
<feature type="compositionally biased region" description="Basic residues" evidence="3">
    <location>
        <begin position="349"/>
        <end position="366"/>
    </location>
</feature>
<dbReference type="InterPro" id="IPR036055">
    <property type="entry name" value="LDL_receptor-like_sf"/>
</dbReference>
<feature type="compositionally biased region" description="Basic and acidic residues" evidence="3">
    <location>
        <begin position="426"/>
        <end position="440"/>
    </location>
</feature>
<keyword evidence="6" id="KW-1185">Reference proteome</keyword>
<gene>
    <name evidence="5" type="ORF">SNE40_013495</name>
</gene>
<keyword evidence="4" id="KW-1133">Transmembrane helix</keyword>
<keyword evidence="1" id="KW-1015">Disulfide bond</keyword>
<evidence type="ECO:0008006" key="7">
    <source>
        <dbReference type="Google" id="ProtNLM"/>
    </source>
</evidence>
<evidence type="ECO:0000256" key="4">
    <source>
        <dbReference type="SAM" id="Phobius"/>
    </source>
</evidence>
<dbReference type="PANTHER" id="PTHR24652:SF69">
    <property type="entry name" value="CUB DOMAIN-CONTAINING PROTEIN"/>
    <property type="match status" value="1"/>
</dbReference>
<protein>
    <recommendedName>
        <fullName evidence="7">CUB domain-containing protein</fullName>
    </recommendedName>
</protein>
<dbReference type="AlphaFoldDB" id="A0AAN8PAZ1"/>
<keyword evidence="4" id="KW-0812">Transmembrane</keyword>
<evidence type="ECO:0000313" key="5">
    <source>
        <dbReference type="EMBL" id="KAK6174942.1"/>
    </source>
</evidence>
<feature type="compositionally biased region" description="Low complexity" evidence="3">
    <location>
        <begin position="390"/>
        <end position="403"/>
    </location>
</feature>
<dbReference type="PROSITE" id="PS51257">
    <property type="entry name" value="PROKAR_LIPOPROTEIN"/>
    <property type="match status" value="1"/>
</dbReference>